<proteinExistence type="predicted"/>
<accession>A0A8T8SAI1</accession>
<feature type="non-terminal residue" evidence="2">
    <location>
        <position position="1"/>
    </location>
</feature>
<feature type="compositionally biased region" description="Basic and acidic residues" evidence="1">
    <location>
        <begin position="7"/>
        <end position="26"/>
    </location>
</feature>
<protein>
    <submittedName>
        <fullName evidence="2">Uncharacterized protein</fullName>
    </submittedName>
</protein>
<feature type="compositionally biased region" description="Polar residues" evidence="1">
    <location>
        <begin position="41"/>
        <end position="58"/>
    </location>
</feature>
<keyword evidence="3" id="KW-1185">Reference proteome</keyword>
<feature type="region of interest" description="Disordered" evidence="1">
    <location>
        <begin position="1"/>
        <end position="58"/>
    </location>
</feature>
<dbReference type="EMBL" id="LWDF02002402">
    <property type="protein sequence ID" value="KAE8236084.1"/>
    <property type="molecule type" value="Genomic_DNA"/>
</dbReference>
<evidence type="ECO:0000313" key="3">
    <source>
        <dbReference type="Proteomes" id="UP000077521"/>
    </source>
</evidence>
<comment type="caution">
    <text evidence="2">The sequence shown here is derived from an EMBL/GenBank/DDBJ whole genome shotgun (WGS) entry which is preliminary data.</text>
</comment>
<reference evidence="2" key="2">
    <citation type="journal article" date="2019" name="IMA Fungus">
        <title>Genome sequencing and comparison of five Tilletia species to identify candidate genes for the detection of regulated species infecting wheat.</title>
        <authorList>
            <person name="Nguyen H.D.T."/>
            <person name="Sultana T."/>
            <person name="Kesanakurti P."/>
            <person name="Hambleton S."/>
        </authorList>
    </citation>
    <scope>NUCLEOTIDE SEQUENCE</scope>
    <source>
        <strain evidence="2">DAOMC 236416</strain>
    </source>
</reference>
<evidence type="ECO:0000313" key="2">
    <source>
        <dbReference type="EMBL" id="KAE8236084.1"/>
    </source>
</evidence>
<evidence type="ECO:0000256" key="1">
    <source>
        <dbReference type="SAM" id="MobiDB-lite"/>
    </source>
</evidence>
<dbReference type="Proteomes" id="UP000077521">
    <property type="component" value="Unassembled WGS sequence"/>
</dbReference>
<gene>
    <name evidence="2" type="ORF">A4X13_0g9269</name>
</gene>
<reference evidence="2" key="1">
    <citation type="submission" date="2016-04" db="EMBL/GenBank/DDBJ databases">
        <authorList>
            <person name="Nguyen H.D."/>
            <person name="Samba Siva P."/>
            <person name="Cullis J."/>
            <person name="Levesque C.A."/>
            <person name="Hambleton S."/>
        </authorList>
    </citation>
    <scope>NUCLEOTIDE SEQUENCE</scope>
    <source>
        <strain evidence="2">DAOMC 236416</strain>
    </source>
</reference>
<dbReference type="AlphaFoldDB" id="A0A8T8SAI1"/>
<sequence length="58" mass="6348">MATVRGSKTEDDSVEKMDRRIGRDGAKSQGVNTEGKVRELTVTTQPLRQGKGSATTRR</sequence>
<organism evidence="2 3">
    <name type="scientific">Tilletia indica</name>
    <dbReference type="NCBI Taxonomy" id="43049"/>
    <lineage>
        <taxon>Eukaryota</taxon>
        <taxon>Fungi</taxon>
        <taxon>Dikarya</taxon>
        <taxon>Basidiomycota</taxon>
        <taxon>Ustilaginomycotina</taxon>
        <taxon>Exobasidiomycetes</taxon>
        <taxon>Tilletiales</taxon>
        <taxon>Tilletiaceae</taxon>
        <taxon>Tilletia</taxon>
    </lineage>
</organism>
<name>A0A8T8SAI1_9BASI</name>